<evidence type="ECO:0000313" key="1">
    <source>
        <dbReference type="EMBL" id="EJK73504.1"/>
    </source>
</evidence>
<sequence length="127" mass="13772">MLREGRPGVVSALSAARADHPALLATVAFEFLQVRNLPAKVRYVVSPEVVLLEVELPEADQLRKGLGRGFLEVVVEDGEGTQGREGAELRGETAGEVVVPESEDLDVPPVAPPGPDYVFRVRREGFR</sequence>
<comment type="caution">
    <text evidence="1">The sequence shown here is derived from an EMBL/GenBank/DDBJ whole genome shotgun (WGS) entry which is preliminary data.</text>
</comment>
<accession>K0T8S5</accession>
<protein>
    <submittedName>
        <fullName evidence="1">Uncharacterized protein</fullName>
    </submittedName>
</protein>
<dbReference type="Proteomes" id="UP000266841">
    <property type="component" value="Unassembled WGS sequence"/>
</dbReference>
<gene>
    <name evidence="1" type="ORF">THAOC_04867</name>
</gene>
<dbReference type="EMBL" id="AGNL01004449">
    <property type="protein sequence ID" value="EJK73504.1"/>
    <property type="molecule type" value="Genomic_DNA"/>
</dbReference>
<evidence type="ECO:0000313" key="2">
    <source>
        <dbReference type="Proteomes" id="UP000266841"/>
    </source>
</evidence>
<keyword evidence="2" id="KW-1185">Reference proteome</keyword>
<organism evidence="1 2">
    <name type="scientific">Thalassiosira oceanica</name>
    <name type="common">Marine diatom</name>
    <dbReference type="NCBI Taxonomy" id="159749"/>
    <lineage>
        <taxon>Eukaryota</taxon>
        <taxon>Sar</taxon>
        <taxon>Stramenopiles</taxon>
        <taxon>Ochrophyta</taxon>
        <taxon>Bacillariophyta</taxon>
        <taxon>Coscinodiscophyceae</taxon>
        <taxon>Thalassiosirophycidae</taxon>
        <taxon>Thalassiosirales</taxon>
        <taxon>Thalassiosiraceae</taxon>
        <taxon>Thalassiosira</taxon>
    </lineage>
</organism>
<proteinExistence type="predicted"/>
<dbReference type="AlphaFoldDB" id="K0T8S5"/>
<reference evidence="1 2" key="1">
    <citation type="journal article" date="2012" name="Genome Biol.">
        <title>Genome and low-iron response of an oceanic diatom adapted to chronic iron limitation.</title>
        <authorList>
            <person name="Lommer M."/>
            <person name="Specht M."/>
            <person name="Roy A.S."/>
            <person name="Kraemer L."/>
            <person name="Andreson R."/>
            <person name="Gutowska M.A."/>
            <person name="Wolf J."/>
            <person name="Bergner S.V."/>
            <person name="Schilhabel M.B."/>
            <person name="Klostermeier U.C."/>
            <person name="Beiko R.G."/>
            <person name="Rosenstiel P."/>
            <person name="Hippler M."/>
            <person name="Laroche J."/>
        </authorList>
    </citation>
    <scope>NUCLEOTIDE SEQUENCE [LARGE SCALE GENOMIC DNA]</scope>
    <source>
        <strain evidence="1 2">CCMP1005</strain>
    </source>
</reference>
<name>K0T8S5_THAOC</name>